<evidence type="ECO:0000256" key="1">
    <source>
        <dbReference type="SAM" id="MobiDB-lite"/>
    </source>
</evidence>
<gene>
    <name evidence="2" type="ORF">HPU229336_04340</name>
</gene>
<feature type="non-terminal residue" evidence="2">
    <location>
        <position position="1"/>
    </location>
</feature>
<evidence type="ECO:0008006" key="4">
    <source>
        <dbReference type="Google" id="ProtNLM"/>
    </source>
</evidence>
<feature type="region of interest" description="Disordered" evidence="1">
    <location>
        <begin position="1"/>
        <end position="63"/>
    </location>
</feature>
<organism evidence="2 3">
    <name type="scientific">Helicobacter pullorum</name>
    <dbReference type="NCBI Taxonomy" id="35818"/>
    <lineage>
        <taxon>Bacteria</taxon>
        <taxon>Pseudomonadati</taxon>
        <taxon>Campylobacterota</taxon>
        <taxon>Epsilonproteobacteria</taxon>
        <taxon>Campylobacterales</taxon>
        <taxon>Helicobacteraceae</taxon>
        <taxon>Helicobacter</taxon>
    </lineage>
</organism>
<comment type="caution">
    <text evidence="2">The sequence shown here is derived from an EMBL/GenBank/DDBJ whole genome shotgun (WGS) entry which is preliminary data.</text>
</comment>
<dbReference type="EMBL" id="JNUR01000031">
    <property type="protein sequence ID" value="KPH50133.1"/>
    <property type="molecule type" value="Genomic_DNA"/>
</dbReference>
<protein>
    <recommendedName>
        <fullName evidence="4">Autotransporter domain-containing protein</fullName>
    </recommendedName>
</protein>
<reference evidence="2 3" key="1">
    <citation type="submission" date="2014-06" db="EMBL/GenBank/DDBJ databases">
        <title>Helicobacter pullorum isolates in fresh chicken meat - phenotypic and genotypic features.</title>
        <authorList>
            <person name="Borges V."/>
            <person name="Santos A."/>
            <person name="Correia C.B."/>
            <person name="Saraiva M."/>
            <person name="Menard A."/>
            <person name="Vieira L."/>
            <person name="Sampaio D.A."/>
            <person name="Gomes J.P."/>
            <person name="Oleastro M."/>
        </authorList>
    </citation>
    <scope>NUCLEOTIDE SEQUENCE [LARGE SCALE GENOMIC DNA]</scope>
    <source>
        <strain evidence="2 3">229336/12</strain>
    </source>
</reference>
<dbReference type="RefSeq" id="WP_166648738.1">
    <property type="nucleotide sequence ID" value="NZ_JNUR01000031.1"/>
</dbReference>
<dbReference type="Proteomes" id="UP000037800">
    <property type="component" value="Unassembled WGS sequence"/>
</dbReference>
<accession>A0AAW3J4S5</accession>
<name>A0AAW3J4S5_9HELI</name>
<feature type="non-terminal residue" evidence="2">
    <location>
        <position position="646"/>
    </location>
</feature>
<evidence type="ECO:0000313" key="2">
    <source>
        <dbReference type="EMBL" id="KPH50133.1"/>
    </source>
</evidence>
<dbReference type="AlphaFoldDB" id="A0AAW3J4S5"/>
<sequence length="646" mass="66014">NNQSLETKNPKNAKGLDSNSKTNKALESKNPNKIQTAKIQRVKNTSNSITIQNPTNSQKSKESSKVKTLIRTIPVSIALASALSSHAVADWEVNNKNLQGGGIVNNGELGSSGKDVVVSYSGTINLPGKWADHIYLATGQAGNLTIESSLTLLTYYINKAIIRIGTSERDTGQVGTILNQGTIRHSNSGGIKPMLEVVNNSTYDSIINEGIISSTGHQTLSIWANTQGKLIKNSGTIEGTSDVIHIKDVAKLDQIELDGGLIRATNSGANAINIIAASNIGTIIIGNTSSIHGNIALTGTSTIANGISFDDSKMTGNIALSNNARVGGDISLDNTSTITGSVNLTANSANNNINIGNIALADTSSITGNIALTASNNNSSINMGDISLSDSTIGGNISLSTSGNNNQTNSINAGNISLTNSTIGGTISLSETASDYNKSTNTLTSLTLDNSHLGGISLTGNSLITNGIMANSSTIDNITLAGNSNSGAKPTIVNGVSLDNSEVTGDISLDNSSVIMGGFTLGNNSTIANLNILKRGNIDALSLNQGTIAGNISLTGNNAGETETATIGEITLENSSTITGNINIKGNSADNNAKIGSITLGDNTGIGGSIVVGDSSNNAKGTIDAITLYGNSTIAGGIINNTNGNI</sequence>
<feature type="compositionally biased region" description="Polar residues" evidence="1">
    <location>
        <begin position="17"/>
        <end position="58"/>
    </location>
</feature>
<proteinExistence type="predicted"/>
<evidence type="ECO:0000313" key="3">
    <source>
        <dbReference type="Proteomes" id="UP000037800"/>
    </source>
</evidence>